<evidence type="ECO:0000313" key="3">
    <source>
        <dbReference type="Proteomes" id="UP001152519"/>
    </source>
</evidence>
<keyword evidence="1" id="KW-0732">Signal</keyword>
<evidence type="ECO:0000256" key="1">
    <source>
        <dbReference type="SAM" id="SignalP"/>
    </source>
</evidence>
<sequence length="110" mass="11318">MRIRTTLAAAACAVGIALSFPVSAHAADGQFYYTYGDGQVGVLDSPASGECVTLPEVADESVPPAFAPQNATASTATVFTGTDCTGDYFSLRPQGNPASPRLVLRSVVFS</sequence>
<proteinExistence type="predicted"/>
<dbReference type="Proteomes" id="UP001152519">
    <property type="component" value="Unassembled WGS sequence"/>
</dbReference>
<evidence type="ECO:0008006" key="4">
    <source>
        <dbReference type="Google" id="ProtNLM"/>
    </source>
</evidence>
<organism evidence="2 3">
    <name type="scientific">Actinacidiphila cocklensis</name>
    <dbReference type="NCBI Taxonomy" id="887465"/>
    <lineage>
        <taxon>Bacteria</taxon>
        <taxon>Bacillati</taxon>
        <taxon>Actinomycetota</taxon>
        <taxon>Actinomycetes</taxon>
        <taxon>Kitasatosporales</taxon>
        <taxon>Streptomycetaceae</taxon>
        <taxon>Actinacidiphila</taxon>
    </lineage>
</organism>
<feature type="signal peptide" evidence="1">
    <location>
        <begin position="1"/>
        <end position="26"/>
    </location>
</feature>
<comment type="caution">
    <text evidence="2">The sequence shown here is derived from an EMBL/GenBank/DDBJ whole genome shotgun (WGS) entry which is preliminary data.</text>
</comment>
<reference evidence="2" key="1">
    <citation type="submission" date="2021-05" db="EMBL/GenBank/DDBJ databases">
        <authorList>
            <person name="Arsene-Ploetze F."/>
        </authorList>
    </citation>
    <scope>NUCLEOTIDE SEQUENCE</scope>
    <source>
        <strain evidence="2">DSM 42138</strain>
    </source>
</reference>
<evidence type="ECO:0000313" key="2">
    <source>
        <dbReference type="EMBL" id="CAG6396135.1"/>
    </source>
</evidence>
<dbReference type="EMBL" id="CAJSLV010000070">
    <property type="protein sequence ID" value="CAG6396135.1"/>
    <property type="molecule type" value="Genomic_DNA"/>
</dbReference>
<protein>
    <recommendedName>
        <fullName evidence="4">Secreted protein</fullName>
    </recommendedName>
</protein>
<keyword evidence="3" id="KW-1185">Reference proteome</keyword>
<feature type="chain" id="PRO_5040993127" description="Secreted protein" evidence="1">
    <location>
        <begin position="27"/>
        <end position="110"/>
    </location>
</feature>
<accession>A0A9W4DU90</accession>
<gene>
    <name evidence="2" type="ORF">SCOCK_40054</name>
</gene>
<dbReference type="RefSeq" id="WP_251494008.1">
    <property type="nucleotide sequence ID" value="NZ_CAJSLV010000070.1"/>
</dbReference>
<dbReference type="AlphaFoldDB" id="A0A9W4DU90"/>
<name>A0A9W4DU90_9ACTN</name>